<dbReference type="Gene3D" id="3.30.470.20">
    <property type="entry name" value="ATP-grasp fold, B domain"/>
    <property type="match status" value="1"/>
</dbReference>
<evidence type="ECO:0000313" key="4">
    <source>
        <dbReference type="Proteomes" id="UP001321526"/>
    </source>
</evidence>
<dbReference type="Proteomes" id="UP001321526">
    <property type="component" value="Chromosome"/>
</dbReference>
<dbReference type="Gene3D" id="3.40.50.720">
    <property type="entry name" value="NAD(P)-binding Rossmann-like Domain"/>
    <property type="match status" value="1"/>
</dbReference>
<dbReference type="Pfam" id="PF01370">
    <property type="entry name" value="Epimerase"/>
    <property type="match status" value="1"/>
</dbReference>
<dbReference type="InterPro" id="IPR050177">
    <property type="entry name" value="Lipid_A_modif_metabolic_enz"/>
</dbReference>
<protein>
    <submittedName>
        <fullName evidence="3">NAD-dependent epimerase/dehydratase family protein</fullName>
    </submittedName>
</protein>
<evidence type="ECO:0000256" key="1">
    <source>
        <dbReference type="PROSITE-ProRule" id="PRU00409"/>
    </source>
</evidence>
<name>A0ABY8FJ13_9GAMM</name>
<keyword evidence="4" id="KW-1185">Reference proteome</keyword>
<dbReference type="EMBL" id="CP035631">
    <property type="protein sequence ID" value="WFF42813.1"/>
    <property type="molecule type" value="Genomic_DNA"/>
</dbReference>
<dbReference type="InterPro" id="IPR011761">
    <property type="entry name" value="ATP-grasp"/>
</dbReference>
<dbReference type="SUPFAM" id="SSF56059">
    <property type="entry name" value="Glutathione synthetase ATP-binding domain-like"/>
    <property type="match status" value="1"/>
</dbReference>
<dbReference type="PROSITE" id="PS50975">
    <property type="entry name" value="ATP_GRASP"/>
    <property type="match status" value="1"/>
</dbReference>
<feature type="domain" description="ATP-grasp" evidence="2">
    <location>
        <begin position="149"/>
        <end position="347"/>
    </location>
</feature>
<sequence>MRSFVCRYRPLFLPIRSNLFVRSSKSTDTGCHMDELVVGICSIGSGVGQSVIDSCKLFKPGAVQTVGLGNNPSAFGATECDRSRLIPSYYDDDYIESLVRVATEENITVLIPGHDDEAYLLAKHRDLLGKHRICVLAAAEPLVAACRDKYGYARAFKEAAPFFVRSFTHQEVLAAEDIIFPLIRKPRSGYASQSISVVADQRALHAIEDGESHIYQEIAMPASNDCHAADYSKGLLRGENRQVGEISLQLIFDQSSQLRACCATTNRLANGVPIEIVPLDLAPLEHFIEAFCRSMQRLDAFGPINVQGRITDDGFKVFEINPRFTGITGLRAKLGFNEVEYVVMGLLMKQPCLKPHLSLRHAGVRQVASKKVDLAPFLQPTSSSGSRGEPSIVKRVLLSGSSGLLGGLLLDRLLSDSGLEVSTVDRCRNERKGISRAYCFEDLLSGMADLRGIDVVLHGAFARPHHAPADHFAAVQTSVEFLRACMRVTPAKIIFVSSQSVYGTSKEILSEASLLCPEGSYAQAKVLVEEHLKSLSQMTRETRFTVLRLSSVMGPLESLVKQEAYSSMMSTLANGGEVSARHVSRRISKIDYRDAVDALVHFTKLESQHGFFDIVNIGPDTTPSLGEVLDGAAEALGGSYCRMETPTTEVPGDLIISSRKAHHQYAWRSCHDMQSTIDSFRE</sequence>
<dbReference type="Pfam" id="PF21360">
    <property type="entry name" value="PylC-like_N"/>
    <property type="match status" value="1"/>
</dbReference>
<dbReference type="InterPro" id="IPR001509">
    <property type="entry name" value="Epimerase_deHydtase"/>
</dbReference>
<organism evidence="3 4">
    <name type="scientific">Salinicola endophyticus</name>
    <dbReference type="NCBI Taxonomy" id="1949083"/>
    <lineage>
        <taxon>Bacteria</taxon>
        <taxon>Pseudomonadati</taxon>
        <taxon>Pseudomonadota</taxon>
        <taxon>Gammaproteobacteria</taxon>
        <taxon>Oceanospirillales</taxon>
        <taxon>Halomonadaceae</taxon>
        <taxon>Salinicola</taxon>
    </lineage>
</organism>
<evidence type="ECO:0000259" key="2">
    <source>
        <dbReference type="PROSITE" id="PS50975"/>
    </source>
</evidence>
<keyword evidence="1" id="KW-0067">ATP-binding</keyword>
<accession>A0ABY8FJ13</accession>
<dbReference type="SUPFAM" id="SSF51735">
    <property type="entry name" value="NAD(P)-binding Rossmann-fold domains"/>
    <property type="match status" value="1"/>
</dbReference>
<gene>
    <name evidence="3" type="ORF">EVC62_15650</name>
</gene>
<dbReference type="InterPro" id="IPR036291">
    <property type="entry name" value="NAD(P)-bd_dom_sf"/>
</dbReference>
<keyword evidence="1" id="KW-0547">Nucleotide-binding</keyword>
<proteinExistence type="predicted"/>
<evidence type="ECO:0000313" key="3">
    <source>
        <dbReference type="EMBL" id="WFF42813.1"/>
    </source>
</evidence>
<reference evidence="3 4" key="1">
    <citation type="submission" date="2019-01" db="EMBL/GenBank/DDBJ databases">
        <title>Genome sequence of Salinicola endophyticus REST5.</title>
        <authorList>
            <person name="Nascimento F.X."/>
        </authorList>
    </citation>
    <scope>NUCLEOTIDE SEQUENCE [LARGE SCALE GENOMIC DNA]</scope>
    <source>
        <strain evidence="3 4">REST5</strain>
    </source>
</reference>
<dbReference type="PANTHER" id="PTHR43245">
    <property type="entry name" value="BIFUNCTIONAL POLYMYXIN RESISTANCE PROTEIN ARNA"/>
    <property type="match status" value="1"/>
</dbReference>
<dbReference type="Gene3D" id="3.40.50.20">
    <property type="match status" value="1"/>
</dbReference>
<dbReference type="InterPro" id="IPR048764">
    <property type="entry name" value="PylC_N"/>
</dbReference>